<dbReference type="EMBL" id="LR746268">
    <property type="protein sequence ID" value="CAA7396901.1"/>
    <property type="molecule type" value="Genomic_DNA"/>
</dbReference>
<accession>A0A7I8KGU1</accession>
<keyword evidence="3" id="KW-1185">Reference proteome</keyword>
<protein>
    <submittedName>
        <fullName evidence="2">Uncharacterized protein</fullName>
    </submittedName>
</protein>
<evidence type="ECO:0000313" key="2">
    <source>
        <dbReference type="EMBL" id="CAA7396901.1"/>
    </source>
</evidence>
<organism evidence="2 3">
    <name type="scientific">Spirodela intermedia</name>
    <name type="common">Intermediate duckweed</name>
    <dbReference type="NCBI Taxonomy" id="51605"/>
    <lineage>
        <taxon>Eukaryota</taxon>
        <taxon>Viridiplantae</taxon>
        <taxon>Streptophyta</taxon>
        <taxon>Embryophyta</taxon>
        <taxon>Tracheophyta</taxon>
        <taxon>Spermatophyta</taxon>
        <taxon>Magnoliopsida</taxon>
        <taxon>Liliopsida</taxon>
        <taxon>Araceae</taxon>
        <taxon>Lemnoideae</taxon>
        <taxon>Spirodela</taxon>
    </lineage>
</organism>
<reference evidence="2" key="1">
    <citation type="submission" date="2020-02" db="EMBL/GenBank/DDBJ databases">
        <authorList>
            <person name="Scholz U."/>
            <person name="Mascher M."/>
            <person name="Fiebig A."/>
        </authorList>
    </citation>
    <scope>NUCLEOTIDE SEQUENCE</scope>
</reference>
<evidence type="ECO:0000313" key="3">
    <source>
        <dbReference type="Proteomes" id="UP000663760"/>
    </source>
</evidence>
<evidence type="ECO:0000313" key="1">
    <source>
        <dbReference type="EMBL" id="CAA2620797.1"/>
    </source>
</evidence>
<name>A0A7I8KGU1_SPIIN</name>
<dbReference type="Proteomes" id="UP000663760">
    <property type="component" value="Chromosome 5"/>
</dbReference>
<dbReference type="AlphaFoldDB" id="A0A7I8KGU1"/>
<sequence>MWDPSWLLKFQEGALPAKQLIKRIEDVLKIAI</sequence>
<proteinExistence type="predicted"/>
<gene>
    <name evidence="1" type="ORF">SI7747_05006966</name>
    <name evidence="2" type="ORF">SI8410_05007564</name>
</gene>
<dbReference type="EMBL" id="LR743592">
    <property type="protein sequence ID" value="CAA2620797.1"/>
    <property type="molecule type" value="Genomic_DNA"/>
</dbReference>